<dbReference type="AlphaFoldDB" id="A0A6N8FVP8"/>
<keyword evidence="2" id="KW-1185">Reference proteome</keyword>
<dbReference type="RefSeq" id="WP_105218157.1">
    <property type="nucleotide sequence ID" value="NZ_CAWNSU010000076.1"/>
</dbReference>
<evidence type="ECO:0000313" key="2">
    <source>
        <dbReference type="Proteomes" id="UP000441797"/>
    </source>
</evidence>
<accession>A0A6N8FVP8</accession>
<dbReference type="Proteomes" id="UP000441797">
    <property type="component" value="Unassembled WGS sequence"/>
</dbReference>
<gene>
    <name evidence="1" type="ORF">BWI75_09960</name>
</gene>
<evidence type="ECO:0000313" key="1">
    <source>
        <dbReference type="EMBL" id="MUL36662.1"/>
    </source>
</evidence>
<name>A0A6N8FVP8_9CHRO</name>
<dbReference type="EMBL" id="NAPY01000012">
    <property type="protein sequence ID" value="MUL36662.1"/>
    <property type="molecule type" value="Genomic_DNA"/>
</dbReference>
<sequence>MTHDQIFFQPADRTRNPVVVYNGSQRALAIVQYGGALYTAFDGGGIYRSPDGQNLGGGGGTTRVYSGSQTVRTMLVCQLSSLHLVEAVFTVARMDKTLVAVAGLSEYTPDLNL</sequence>
<proteinExistence type="predicted"/>
<comment type="caution">
    <text evidence="1">The sequence shown here is derived from an EMBL/GenBank/DDBJ whole genome shotgun (WGS) entry which is preliminary data.</text>
</comment>
<organism evidence="1 2">
    <name type="scientific">Gloeocapsopsis dulcis AAB1 = 1H9</name>
    <dbReference type="NCBI Taxonomy" id="1433147"/>
    <lineage>
        <taxon>Bacteria</taxon>
        <taxon>Bacillati</taxon>
        <taxon>Cyanobacteriota</taxon>
        <taxon>Cyanophyceae</taxon>
        <taxon>Oscillatoriophycideae</taxon>
        <taxon>Chroococcales</taxon>
        <taxon>Chroococcaceae</taxon>
        <taxon>Gloeocapsopsis</taxon>
        <taxon>Gloeocapsopsis dulcis</taxon>
    </lineage>
</organism>
<reference evidence="1 2" key="1">
    <citation type="journal article" date="2019" name="Front. Microbiol.">
        <title>Genomic Features for Desiccation Tolerance and Sugar Biosynthesis in the Extremophile Gloeocapsopsis sp. UTEX B3054.</title>
        <authorList>
            <person name="Urrejola C."/>
            <person name="Alcorta J."/>
            <person name="Salas L."/>
            <person name="Vasquez M."/>
            <person name="Polz M.F."/>
            <person name="Vicuna R."/>
            <person name="Diez B."/>
        </authorList>
    </citation>
    <scope>NUCLEOTIDE SEQUENCE [LARGE SCALE GENOMIC DNA]</scope>
    <source>
        <strain evidence="1 2">1H9</strain>
    </source>
</reference>
<protein>
    <submittedName>
        <fullName evidence="1">Uncharacterized protein</fullName>
    </submittedName>
</protein>
<dbReference type="OrthoDB" id="582643at2"/>